<reference evidence="2" key="1">
    <citation type="journal article" date="2020" name="Nature">
        <title>Giant virus diversity and host interactions through global metagenomics.</title>
        <authorList>
            <person name="Schulz F."/>
            <person name="Roux S."/>
            <person name="Paez-Espino D."/>
            <person name="Jungbluth S."/>
            <person name="Walsh D.A."/>
            <person name="Denef V.J."/>
            <person name="McMahon K.D."/>
            <person name="Konstantinidis K.T."/>
            <person name="Eloe-Fadrosh E.A."/>
            <person name="Kyrpides N.C."/>
            <person name="Woyke T."/>
        </authorList>
    </citation>
    <scope>NUCLEOTIDE SEQUENCE</scope>
    <source>
        <strain evidence="2">GVMAG-M-3300023184-184</strain>
    </source>
</reference>
<dbReference type="InterPro" id="IPR013083">
    <property type="entry name" value="Znf_RING/FYVE/PHD"/>
</dbReference>
<name>A0A6C0HZ32_9ZZZZ</name>
<protein>
    <recommendedName>
        <fullName evidence="1">RING-type domain-containing protein</fullName>
    </recommendedName>
</protein>
<proteinExistence type="predicted"/>
<dbReference type="AlphaFoldDB" id="A0A6C0HZ32"/>
<dbReference type="SUPFAM" id="SSF57850">
    <property type="entry name" value="RING/U-box"/>
    <property type="match status" value="1"/>
</dbReference>
<dbReference type="Pfam" id="PF13639">
    <property type="entry name" value="zf-RING_2"/>
    <property type="match status" value="1"/>
</dbReference>
<feature type="domain" description="RING-type" evidence="1">
    <location>
        <begin position="153"/>
        <end position="199"/>
    </location>
</feature>
<organism evidence="2">
    <name type="scientific">viral metagenome</name>
    <dbReference type="NCBI Taxonomy" id="1070528"/>
    <lineage>
        <taxon>unclassified sequences</taxon>
        <taxon>metagenomes</taxon>
        <taxon>organismal metagenomes</taxon>
    </lineage>
</organism>
<evidence type="ECO:0000313" key="2">
    <source>
        <dbReference type="EMBL" id="QHT86008.1"/>
    </source>
</evidence>
<dbReference type="PROSITE" id="PS50089">
    <property type="entry name" value="ZF_RING_2"/>
    <property type="match status" value="1"/>
</dbReference>
<evidence type="ECO:0000259" key="1">
    <source>
        <dbReference type="PROSITE" id="PS50089"/>
    </source>
</evidence>
<dbReference type="Gene3D" id="3.30.40.10">
    <property type="entry name" value="Zinc/RING finger domain, C3HC4 (zinc finger)"/>
    <property type="match status" value="1"/>
</dbReference>
<dbReference type="InterPro" id="IPR001841">
    <property type="entry name" value="Znf_RING"/>
</dbReference>
<sequence length="209" mass="25107">MSSRKFTRYNLYKIKRELSNAFDKEMELFNKHLHIYSIAFKRYKKMRNKCSHLLKYRSTLYDEYYCELDRDDPKRELIHKKISKISNLLKNAEHDAEVLHFELDILENNYEIHWLGYNKLDKKIESFISINEKNSKIRHVTKKKAKIIEDNGCSICLDNHKITGMVTTSCGHTFGKSCFEKTMKFNYYENNTICCPLCRKNNLEFAIYR</sequence>
<accession>A0A6C0HZ32</accession>
<dbReference type="EMBL" id="MN740057">
    <property type="protein sequence ID" value="QHT86008.1"/>
    <property type="molecule type" value="Genomic_DNA"/>
</dbReference>
<dbReference type="SMART" id="SM00184">
    <property type="entry name" value="RING"/>
    <property type="match status" value="1"/>
</dbReference>